<evidence type="ECO:0000256" key="3">
    <source>
        <dbReference type="SAM" id="MobiDB-lite"/>
    </source>
</evidence>
<evidence type="ECO:0000313" key="6">
    <source>
        <dbReference type="Proteomes" id="UP000032180"/>
    </source>
</evidence>
<reference evidence="6" key="2">
    <citation type="submission" date="2013-12" db="EMBL/GenBank/DDBJ databases">
        <authorList>
            <person name="Yu Y."/>
            <person name="Lee S."/>
            <person name="de Baynast K."/>
            <person name="Wissotski M."/>
            <person name="Liu L."/>
            <person name="Talag J."/>
            <person name="Goicoechea J."/>
            <person name="Angelova A."/>
            <person name="Jetty R."/>
            <person name="Kudrna D."/>
            <person name="Golser W."/>
            <person name="Rivera L."/>
            <person name="Zhang J."/>
            <person name="Wing R."/>
        </authorList>
    </citation>
    <scope>NUCLEOTIDE SEQUENCE</scope>
</reference>
<dbReference type="Pfam" id="PF00072">
    <property type="entry name" value="Response_reg"/>
    <property type="match status" value="1"/>
</dbReference>
<proteinExistence type="predicted"/>
<dbReference type="Proteomes" id="UP000032180">
    <property type="component" value="Chromosome 5"/>
</dbReference>
<dbReference type="GO" id="GO:0000160">
    <property type="term" value="P:phosphorelay signal transduction system"/>
    <property type="evidence" value="ECO:0007669"/>
    <property type="project" value="UniProtKB-KW"/>
</dbReference>
<sequence length="285" mass="31326">MAPNIGQSVNGVFVMIVDEDSCHAKYARDMLSSLNFHVRVYSSPVSALTFLENNAQDVGFILAAVDMKQLSGFEFLQAAIQKCEDLQVIMMSAETTVATMMRCIRLGACSLLKKPLSDDAVNNLWQYVNLKVLRIERIKELLQVHGWETMDIMSDDEQASKEAEADEAEEVGEVNSSEAKKNVEAVQVESNDMRDGNIKLPNADVAEGVMDKTSYELSDDLKVTIGDGHLVPEANDNADTKESIGSNSSDEEVSCETKSNANIGKVRLVDYPDSEDDETNKPTST</sequence>
<dbReference type="GO" id="GO:0009736">
    <property type="term" value="P:cytokinin-activated signaling pathway"/>
    <property type="evidence" value="ECO:0007669"/>
    <property type="project" value="InterPro"/>
</dbReference>
<dbReference type="InterPro" id="IPR045279">
    <property type="entry name" value="ARR-like"/>
</dbReference>
<reference evidence="5 6" key="1">
    <citation type="submission" date="2012-08" db="EMBL/GenBank/DDBJ databases">
        <title>Oryza genome evolution.</title>
        <authorList>
            <person name="Wing R.A."/>
        </authorList>
    </citation>
    <scope>NUCLEOTIDE SEQUENCE</scope>
</reference>
<dbReference type="SMART" id="SM00448">
    <property type="entry name" value="REC"/>
    <property type="match status" value="1"/>
</dbReference>
<feature type="region of interest" description="Disordered" evidence="3">
    <location>
        <begin position="228"/>
        <end position="261"/>
    </location>
</feature>
<dbReference type="PANTHER" id="PTHR43874">
    <property type="entry name" value="TWO-COMPONENT RESPONSE REGULATOR"/>
    <property type="match status" value="1"/>
</dbReference>
<dbReference type="InterPro" id="IPR011006">
    <property type="entry name" value="CheY-like_superfamily"/>
</dbReference>
<dbReference type="InterPro" id="IPR001789">
    <property type="entry name" value="Sig_transdc_resp-reg_receiver"/>
</dbReference>
<evidence type="ECO:0000313" key="5">
    <source>
        <dbReference type="EnsemblPlants" id="LPERR05G06650.1"/>
    </source>
</evidence>
<dbReference type="eggNOG" id="KOG1601">
    <property type="taxonomic scope" value="Eukaryota"/>
</dbReference>
<keyword evidence="6" id="KW-1185">Reference proteome</keyword>
<comment type="caution">
    <text evidence="2">Lacks conserved residue(s) required for the propagation of feature annotation.</text>
</comment>
<dbReference type="Gramene" id="LPERR05G06650.1">
    <property type="protein sequence ID" value="LPERR05G06650.1"/>
    <property type="gene ID" value="LPERR05G06650"/>
</dbReference>
<reference evidence="5" key="3">
    <citation type="submission" date="2015-04" db="UniProtKB">
        <authorList>
            <consortium name="EnsemblPlants"/>
        </authorList>
    </citation>
    <scope>IDENTIFICATION</scope>
</reference>
<organism evidence="5 6">
    <name type="scientific">Leersia perrieri</name>
    <dbReference type="NCBI Taxonomy" id="77586"/>
    <lineage>
        <taxon>Eukaryota</taxon>
        <taxon>Viridiplantae</taxon>
        <taxon>Streptophyta</taxon>
        <taxon>Embryophyta</taxon>
        <taxon>Tracheophyta</taxon>
        <taxon>Spermatophyta</taxon>
        <taxon>Magnoliopsida</taxon>
        <taxon>Liliopsida</taxon>
        <taxon>Poales</taxon>
        <taxon>Poaceae</taxon>
        <taxon>BOP clade</taxon>
        <taxon>Oryzoideae</taxon>
        <taxon>Oryzeae</taxon>
        <taxon>Oryzinae</taxon>
        <taxon>Leersia</taxon>
    </lineage>
</organism>
<protein>
    <recommendedName>
        <fullName evidence="4">Response regulatory domain-containing protein</fullName>
    </recommendedName>
</protein>
<evidence type="ECO:0000259" key="4">
    <source>
        <dbReference type="PROSITE" id="PS50110"/>
    </source>
</evidence>
<dbReference type="SUPFAM" id="SSF52172">
    <property type="entry name" value="CheY-like"/>
    <property type="match status" value="1"/>
</dbReference>
<dbReference type="PANTHER" id="PTHR43874:SF92">
    <property type="entry name" value="TWO-COMPONENT RESPONSE REGULATOR ORR28"/>
    <property type="match status" value="1"/>
</dbReference>
<feature type="domain" description="Response regulatory" evidence="4">
    <location>
        <begin position="13"/>
        <end position="129"/>
    </location>
</feature>
<dbReference type="HOGENOM" id="CLU_1017017_0_0_1"/>
<keyword evidence="1" id="KW-0902">Two-component regulatory system</keyword>
<dbReference type="PROSITE" id="PS50110">
    <property type="entry name" value="RESPONSE_REGULATORY"/>
    <property type="match status" value="1"/>
</dbReference>
<evidence type="ECO:0000256" key="2">
    <source>
        <dbReference type="PROSITE-ProRule" id="PRU00169"/>
    </source>
</evidence>
<dbReference type="EnsemblPlants" id="LPERR05G06650.1">
    <property type="protein sequence ID" value="LPERR05G06650.1"/>
    <property type="gene ID" value="LPERR05G06650"/>
</dbReference>
<accession>A0A0D9WE51</accession>
<feature type="region of interest" description="Disordered" evidence="3">
    <location>
        <begin position="156"/>
        <end position="181"/>
    </location>
</feature>
<name>A0A0D9WE51_9ORYZ</name>
<dbReference type="AlphaFoldDB" id="A0A0D9WE51"/>
<dbReference type="Gene3D" id="3.40.50.2300">
    <property type="match status" value="1"/>
</dbReference>
<dbReference type="STRING" id="77586.A0A0D9WE51"/>
<evidence type="ECO:0000256" key="1">
    <source>
        <dbReference type="ARBA" id="ARBA00023012"/>
    </source>
</evidence>